<dbReference type="OrthoDB" id="9807137at2"/>
<proteinExistence type="predicted"/>
<dbReference type="FunFam" id="3.40.50.880:FF:000033">
    <property type="entry name" value="Glutamine amidotransferase class-I"/>
    <property type="match status" value="1"/>
</dbReference>
<protein>
    <recommendedName>
        <fullName evidence="1">Glutamine amidotransferase domain-containing protein</fullName>
    </recommendedName>
</protein>
<dbReference type="PANTHER" id="PTHR42695">
    <property type="entry name" value="GLUTAMINE AMIDOTRANSFERASE YLR126C-RELATED"/>
    <property type="match status" value="1"/>
</dbReference>
<evidence type="ECO:0000259" key="1">
    <source>
        <dbReference type="Pfam" id="PF00117"/>
    </source>
</evidence>
<organism evidence="2 3">
    <name type="scientific">Liquorilactobacillus ghanensis DSM 18630</name>
    <dbReference type="NCBI Taxonomy" id="1423750"/>
    <lineage>
        <taxon>Bacteria</taxon>
        <taxon>Bacillati</taxon>
        <taxon>Bacillota</taxon>
        <taxon>Bacilli</taxon>
        <taxon>Lactobacillales</taxon>
        <taxon>Lactobacillaceae</taxon>
        <taxon>Liquorilactobacillus</taxon>
    </lineage>
</organism>
<dbReference type="SUPFAM" id="SSF52317">
    <property type="entry name" value="Class I glutamine amidotransferase-like"/>
    <property type="match status" value="1"/>
</dbReference>
<dbReference type="RefSeq" id="WP_057871730.1">
    <property type="nucleotide sequence ID" value="NZ_AZGB01000016.1"/>
</dbReference>
<dbReference type="InterPro" id="IPR044992">
    <property type="entry name" value="ChyE-like"/>
</dbReference>
<accession>A0A0R1VJS8</accession>
<reference evidence="2 3" key="1">
    <citation type="journal article" date="2015" name="Genome Announc.">
        <title>Expanding the biotechnology potential of lactobacilli through comparative genomics of 213 strains and associated genera.</title>
        <authorList>
            <person name="Sun Z."/>
            <person name="Harris H.M."/>
            <person name="McCann A."/>
            <person name="Guo C."/>
            <person name="Argimon S."/>
            <person name="Zhang W."/>
            <person name="Yang X."/>
            <person name="Jeffery I.B."/>
            <person name="Cooney J.C."/>
            <person name="Kagawa T.F."/>
            <person name="Liu W."/>
            <person name="Song Y."/>
            <person name="Salvetti E."/>
            <person name="Wrobel A."/>
            <person name="Rasinkangas P."/>
            <person name="Parkhill J."/>
            <person name="Rea M.C."/>
            <person name="O'Sullivan O."/>
            <person name="Ritari J."/>
            <person name="Douillard F.P."/>
            <person name="Paul Ross R."/>
            <person name="Yang R."/>
            <person name="Briner A.E."/>
            <person name="Felis G.E."/>
            <person name="de Vos W.M."/>
            <person name="Barrangou R."/>
            <person name="Klaenhammer T.R."/>
            <person name="Caufield P.W."/>
            <person name="Cui Y."/>
            <person name="Zhang H."/>
            <person name="O'Toole P.W."/>
        </authorList>
    </citation>
    <scope>NUCLEOTIDE SEQUENCE [LARGE SCALE GENOMIC DNA]</scope>
    <source>
        <strain evidence="2 3">DSM 18630</strain>
    </source>
</reference>
<dbReference type="CDD" id="cd01741">
    <property type="entry name" value="GATase1_1"/>
    <property type="match status" value="1"/>
</dbReference>
<dbReference type="EMBL" id="AZGB01000016">
    <property type="protein sequence ID" value="KRM06112.1"/>
    <property type="molecule type" value="Genomic_DNA"/>
</dbReference>
<dbReference type="GO" id="GO:0005829">
    <property type="term" value="C:cytosol"/>
    <property type="evidence" value="ECO:0007669"/>
    <property type="project" value="TreeGrafter"/>
</dbReference>
<comment type="caution">
    <text evidence="2">The sequence shown here is derived from an EMBL/GenBank/DDBJ whole genome shotgun (WGS) entry which is preliminary data.</text>
</comment>
<dbReference type="STRING" id="1423750.FC89_GL000979"/>
<name>A0A0R1VJS8_9LACO</name>
<evidence type="ECO:0000313" key="2">
    <source>
        <dbReference type="EMBL" id="KRM06112.1"/>
    </source>
</evidence>
<dbReference type="Pfam" id="PF00117">
    <property type="entry name" value="GATase"/>
    <property type="match status" value="1"/>
</dbReference>
<dbReference type="InterPro" id="IPR029062">
    <property type="entry name" value="Class_I_gatase-like"/>
</dbReference>
<dbReference type="AlphaFoldDB" id="A0A0R1VJS8"/>
<dbReference type="Proteomes" id="UP000051451">
    <property type="component" value="Unassembled WGS sequence"/>
</dbReference>
<dbReference type="PANTHER" id="PTHR42695:SF5">
    <property type="entry name" value="GLUTAMINE AMIDOTRANSFERASE YLR126C-RELATED"/>
    <property type="match status" value="1"/>
</dbReference>
<dbReference type="GeneID" id="98319005"/>
<dbReference type="InterPro" id="IPR017926">
    <property type="entry name" value="GATASE"/>
</dbReference>
<gene>
    <name evidence="2" type="ORF">FC89_GL000979</name>
</gene>
<evidence type="ECO:0000313" key="3">
    <source>
        <dbReference type="Proteomes" id="UP000051451"/>
    </source>
</evidence>
<keyword evidence="3" id="KW-1185">Reference proteome</keyword>
<dbReference type="PROSITE" id="PS51273">
    <property type="entry name" value="GATASE_TYPE_1"/>
    <property type="match status" value="1"/>
</dbReference>
<dbReference type="PATRIC" id="fig|1423750.3.peg.1003"/>
<sequence length="223" mass="25171">MRVNIIQHTPNERPGLILNWAQQQQHEVYIYHPYQFQGILPTADQTDLLVILGGPMSPNDDFPWLASERQLIQELIVRQQPIFGACLGAQQIVKTLGGTVTTAPVKEVGWAPINRESTLIPDLPAELTVLHWHQDTFSIPTGATRLFSSQFVPNQGFLYHHNVIGLQFHFEVAPLNVREMLINDGAYINGSVFKQSKETILNQPIPAINQKVLFQLLNYITSD</sequence>
<feature type="domain" description="Glutamine amidotransferase" evidence="1">
    <location>
        <begin position="35"/>
        <end position="177"/>
    </location>
</feature>
<dbReference type="Gene3D" id="3.40.50.880">
    <property type="match status" value="1"/>
</dbReference>